<dbReference type="STRING" id="1176587.A8C56_07190"/>
<reference evidence="1 2" key="1">
    <citation type="submission" date="2016-05" db="EMBL/GenBank/DDBJ databases">
        <title>Niabella ginsenosidivorans BS26 whole genome sequencing.</title>
        <authorList>
            <person name="Im W.T."/>
            <person name="Siddiqi M.Z."/>
        </authorList>
    </citation>
    <scope>NUCLEOTIDE SEQUENCE [LARGE SCALE GENOMIC DNA]</scope>
    <source>
        <strain evidence="1 2">BS26</strain>
    </source>
</reference>
<organism evidence="1 2">
    <name type="scientific">Niabella ginsenosidivorans</name>
    <dbReference type="NCBI Taxonomy" id="1176587"/>
    <lineage>
        <taxon>Bacteria</taxon>
        <taxon>Pseudomonadati</taxon>
        <taxon>Bacteroidota</taxon>
        <taxon>Chitinophagia</taxon>
        <taxon>Chitinophagales</taxon>
        <taxon>Chitinophagaceae</taxon>
        <taxon>Niabella</taxon>
    </lineage>
</organism>
<dbReference type="Pfam" id="PF13711">
    <property type="entry name" value="DUF4160"/>
    <property type="match status" value="1"/>
</dbReference>
<evidence type="ECO:0008006" key="3">
    <source>
        <dbReference type="Google" id="ProtNLM"/>
    </source>
</evidence>
<proteinExistence type="predicted"/>
<dbReference type="InterPro" id="IPR025427">
    <property type="entry name" value="DUF4160"/>
</dbReference>
<dbReference type="EMBL" id="CP015772">
    <property type="protein sequence ID" value="ANH80793.1"/>
    <property type="molecule type" value="Genomic_DNA"/>
</dbReference>
<sequence length="88" mass="10310">MPTISMFFGIIIRMYYAPKEHNPPHIHAYYQDTTATFKISDGELIDGNLSYKQIKLIQAWIEIHKDELLADWDLCQNGEKPFKIDPLK</sequence>
<accession>A0A1A9HZU8</accession>
<dbReference type="AlphaFoldDB" id="A0A1A9HZU8"/>
<dbReference type="Proteomes" id="UP000077667">
    <property type="component" value="Chromosome"/>
</dbReference>
<keyword evidence="2" id="KW-1185">Reference proteome</keyword>
<dbReference type="KEGG" id="nia:A8C56_07190"/>
<protein>
    <recommendedName>
        <fullName evidence="3">Transcriptional regulator</fullName>
    </recommendedName>
</protein>
<dbReference type="OrthoDB" id="122670at2"/>
<evidence type="ECO:0000313" key="1">
    <source>
        <dbReference type="EMBL" id="ANH80793.1"/>
    </source>
</evidence>
<dbReference type="RefSeq" id="WP_067753883.1">
    <property type="nucleotide sequence ID" value="NZ_CP015772.1"/>
</dbReference>
<name>A0A1A9HZU8_9BACT</name>
<evidence type="ECO:0000313" key="2">
    <source>
        <dbReference type="Proteomes" id="UP000077667"/>
    </source>
</evidence>
<gene>
    <name evidence="1" type="ORF">A8C56_07190</name>
</gene>